<evidence type="ECO:0000256" key="1">
    <source>
        <dbReference type="SAM" id="MobiDB-lite"/>
    </source>
</evidence>
<reference evidence="2 3" key="1">
    <citation type="submission" date="2020-04" db="EMBL/GenBank/DDBJ databases">
        <authorList>
            <person name="Alioto T."/>
            <person name="Alioto T."/>
            <person name="Gomez Garrido J."/>
        </authorList>
    </citation>
    <scope>NUCLEOTIDE SEQUENCE [LARGE SCALE GENOMIC DNA]</scope>
</reference>
<feature type="compositionally biased region" description="Acidic residues" evidence="1">
    <location>
        <begin position="91"/>
        <end position="100"/>
    </location>
</feature>
<feature type="region of interest" description="Disordered" evidence="1">
    <location>
        <begin position="80"/>
        <end position="100"/>
    </location>
</feature>
<dbReference type="Proteomes" id="UP000494165">
    <property type="component" value="Unassembled WGS sequence"/>
</dbReference>
<name>A0A8S1C038_9INSE</name>
<evidence type="ECO:0000313" key="3">
    <source>
        <dbReference type="Proteomes" id="UP000494165"/>
    </source>
</evidence>
<feature type="region of interest" description="Disordered" evidence="1">
    <location>
        <begin position="136"/>
        <end position="238"/>
    </location>
</feature>
<sequence>MPDPYKPPTEPKSPQELSELAWVALQQLPHKDAILQDLIYTFENSKVDMKRTLRIGLLAPLTAEPFLKTFLRKCPLLEDGEFSSSESSQSEGEEDSYEFLEEEDHPVLLRGKSGLTQLDITHDLDISSSEDELMDFDEVPKPISPGLPEGSQTAEKISLDMPNLECKTTVGTQTELTMEDIERLLKRNNSRSRDSQLSQKPSAGKSDQQSQQAKANQKKKSMVRIGLSRVRKRSVRKH</sequence>
<dbReference type="AlphaFoldDB" id="A0A8S1C038"/>
<feature type="compositionally biased region" description="Low complexity" evidence="1">
    <location>
        <begin position="202"/>
        <end position="215"/>
    </location>
</feature>
<proteinExistence type="predicted"/>
<accession>A0A8S1C038</accession>
<dbReference type="EMBL" id="CADEPI010000005">
    <property type="protein sequence ID" value="CAB3361271.1"/>
    <property type="molecule type" value="Genomic_DNA"/>
</dbReference>
<evidence type="ECO:0000313" key="2">
    <source>
        <dbReference type="EMBL" id="CAB3361271.1"/>
    </source>
</evidence>
<keyword evidence="3" id="KW-1185">Reference proteome</keyword>
<organism evidence="2 3">
    <name type="scientific">Cloeon dipterum</name>
    <dbReference type="NCBI Taxonomy" id="197152"/>
    <lineage>
        <taxon>Eukaryota</taxon>
        <taxon>Metazoa</taxon>
        <taxon>Ecdysozoa</taxon>
        <taxon>Arthropoda</taxon>
        <taxon>Hexapoda</taxon>
        <taxon>Insecta</taxon>
        <taxon>Pterygota</taxon>
        <taxon>Palaeoptera</taxon>
        <taxon>Ephemeroptera</taxon>
        <taxon>Pisciforma</taxon>
        <taxon>Baetidae</taxon>
        <taxon>Cloeon</taxon>
    </lineage>
</organism>
<gene>
    <name evidence="2" type="ORF">CLODIP_2_CD11416</name>
</gene>
<protein>
    <submittedName>
        <fullName evidence="2">Uncharacterized protein</fullName>
    </submittedName>
</protein>
<comment type="caution">
    <text evidence="2">The sequence shown here is derived from an EMBL/GenBank/DDBJ whole genome shotgun (WGS) entry which is preliminary data.</text>
</comment>
<feature type="compositionally biased region" description="Basic residues" evidence="1">
    <location>
        <begin position="229"/>
        <end position="238"/>
    </location>
</feature>